<evidence type="ECO:0000259" key="1">
    <source>
        <dbReference type="PROSITE" id="PS50948"/>
    </source>
</evidence>
<evidence type="ECO:0000313" key="3">
    <source>
        <dbReference type="Proteomes" id="UP000596742"/>
    </source>
</evidence>
<dbReference type="Pfam" id="PF08277">
    <property type="entry name" value="PAN_3"/>
    <property type="match status" value="1"/>
</dbReference>
<dbReference type="EMBL" id="UYJE01003039">
    <property type="protein sequence ID" value="VDI16029.1"/>
    <property type="molecule type" value="Genomic_DNA"/>
</dbReference>
<dbReference type="AlphaFoldDB" id="A0A8B6DAU7"/>
<dbReference type="Proteomes" id="UP000596742">
    <property type="component" value="Unassembled WGS sequence"/>
</dbReference>
<dbReference type="PROSITE" id="PS50948">
    <property type="entry name" value="PAN"/>
    <property type="match status" value="1"/>
</dbReference>
<dbReference type="OrthoDB" id="6147976at2759"/>
<organism evidence="2 3">
    <name type="scientific">Mytilus galloprovincialis</name>
    <name type="common">Mediterranean mussel</name>
    <dbReference type="NCBI Taxonomy" id="29158"/>
    <lineage>
        <taxon>Eukaryota</taxon>
        <taxon>Metazoa</taxon>
        <taxon>Spiralia</taxon>
        <taxon>Lophotrochozoa</taxon>
        <taxon>Mollusca</taxon>
        <taxon>Bivalvia</taxon>
        <taxon>Autobranchia</taxon>
        <taxon>Pteriomorphia</taxon>
        <taxon>Mytilida</taxon>
        <taxon>Mytiloidea</taxon>
        <taxon>Mytilidae</taxon>
        <taxon>Mytilinae</taxon>
        <taxon>Mytilus</taxon>
    </lineage>
</organism>
<dbReference type="InterPro" id="IPR006583">
    <property type="entry name" value="PAN-3_domain"/>
</dbReference>
<dbReference type="InterPro" id="IPR003609">
    <property type="entry name" value="Pan_app"/>
</dbReference>
<proteinExistence type="predicted"/>
<protein>
    <recommendedName>
        <fullName evidence="1">Apple domain-containing protein</fullName>
    </recommendedName>
</protein>
<name>A0A8B6DAU7_MYTGA</name>
<reference evidence="2" key="1">
    <citation type="submission" date="2018-11" db="EMBL/GenBank/DDBJ databases">
        <authorList>
            <person name="Alioto T."/>
            <person name="Alioto T."/>
        </authorList>
    </citation>
    <scope>NUCLEOTIDE SEQUENCE</scope>
</reference>
<sequence length="227" mass="25672">MYFVLVVDMCTDDSAIEDSVDGIKPVDSVVLRITKQQNNCICHVSLQNNATNYTIYMSKYEGQSNAAPTQQNCGLEVDVIYIDTLDTARSLQSIACSSGTGMRSIALRGGELQLKSRIINGSFNRGYCMQIFRSEAIYNCSMIDQLDTAGIDNDWKETHGTQHTSFDECKRYCLQSEACQAVHYETNYCFVYNRTTTVIRKPDSIFSRKDCVDTQSKWTLYKIQALN</sequence>
<gene>
    <name evidence="2" type="ORF">MGAL_10B028763</name>
</gene>
<comment type="caution">
    <text evidence="2">The sequence shown here is derived from an EMBL/GenBank/DDBJ whole genome shotgun (WGS) entry which is preliminary data.</text>
</comment>
<feature type="domain" description="Apple" evidence="1">
    <location>
        <begin position="140"/>
        <end position="211"/>
    </location>
</feature>
<accession>A0A8B6DAU7</accession>
<keyword evidence="3" id="KW-1185">Reference proteome</keyword>
<evidence type="ECO:0000313" key="2">
    <source>
        <dbReference type="EMBL" id="VDI16029.1"/>
    </source>
</evidence>